<evidence type="ECO:0000313" key="3">
    <source>
        <dbReference type="EMBL" id="CAE0105143.1"/>
    </source>
</evidence>
<sequence length="151" mass="15766">MPPASPANRRYVDSSSSNTPASGKAIRRRNSPQEGGAGGIGTAPLAMLAVTVVLSVMVLLQMIARDLSNDIGRCEQLKIPKHHHCVSAKSASFSEFLWQRGARRAHPLAAAVEPTVGESTGSKGSLSELDPTVFASNESGLPQPPLRGAVA</sequence>
<evidence type="ECO:0000256" key="1">
    <source>
        <dbReference type="SAM" id="MobiDB-lite"/>
    </source>
</evidence>
<protein>
    <submittedName>
        <fullName evidence="3">Uncharacterized protein</fullName>
    </submittedName>
</protein>
<feature type="transmembrane region" description="Helical" evidence="2">
    <location>
        <begin position="37"/>
        <end position="60"/>
    </location>
</feature>
<feature type="region of interest" description="Disordered" evidence="1">
    <location>
        <begin position="1"/>
        <end position="40"/>
    </location>
</feature>
<evidence type="ECO:0000256" key="2">
    <source>
        <dbReference type="SAM" id="Phobius"/>
    </source>
</evidence>
<feature type="region of interest" description="Disordered" evidence="1">
    <location>
        <begin position="110"/>
        <end position="151"/>
    </location>
</feature>
<keyword evidence="2" id="KW-0472">Membrane</keyword>
<gene>
    <name evidence="3" type="ORF">HERI1096_LOCUS5801</name>
</gene>
<reference evidence="3" key="1">
    <citation type="submission" date="2021-01" db="EMBL/GenBank/DDBJ databases">
        <authorList>
            <person name="Corre E."/>
            <person name="Pelletier E."/>
            <person name="Niang G."/>
            <person name="Scheremetjew M."/>
            <person name="Finn R."/>
            <person name="Kale V."/>
            <person name="Holt S."/>
            <person name="Cochrane G."/>
            <person name="Meng A."/>
            <person name="Brown T."/>
            <person name="Cohen L."/>
        </authorList>
    </citation>
    <scope>NUCLEOTIDE SEQUENCE</scope>
    <source>
        <strain evidence="3">CCMP281</strain>
    </source>
</reference>
<keyword evidence="2" id="KW-0812">Transmembrane</keyword>
<proteinExistence type="predicted"/>
<dbReference type="AlphaFoldDB" id="A0A7S3AJF3"/>
<dbReference type="EMBL" id="HBHX01010464">
    <property type="protein sequence ID" value="CAE0105143.1"/>
    <property type="molecule type" value="Transcribed_RNA"/>
</dbReference>
<keyword evidence="2" id="KW-1133">Transmembrane helix</keyword>
<name>A0A7S3AJF3_9EUKA</name>
<organism evidence="3">
    <name type="scientific">Haptolina ericina</name>
    <dbReference type="NCBI Taxonomy" id="156174"/>
    <lineage>
        <taxon>Eukaryota</taxon>
        <taxon>Haptista</taxon>
        <taxon>Haptophyta</taxon>
        <taxon>Prymnesiophyceae</taxon>
        <taxon>Prymnesiales</taxon>
        <taxon>Prymnesiaceae</taxon>
        <taxon>Haptolina</taxon>
    </lineage>
</organism>
<accession>A0A7S3AJF3</accession>